<reference evidence="2" key="1">
    <citation type="submission" date="2020-10" db="EMBL/GenBank/DDBJ databases">
        <title>Connecting structure to function with the recovery of over 1000 high-quality activated sludge metagenome-assembled genomes encoding full-length rRNA genes using long-read sequencing.</title>
        <authorList>
            <person name="Singleton C.M."/>
            <person name="Petriglieri F."/>
            <person name="Kristensen J.M."/>
            <person name="Kirkegaard R.H."/>
            <person name="Michaelsen T.Y."/>
            <person name="Andersen M.H."/>
            <person name="Karst S.M."/>
            <person name="Dueholm M.S."/>
            <person name="Nielsen P.H."/>
            <person name="Albertsen M."/>
        </authorList>
    </citation>
    <scope>NUCLEOTIDE SEQUENCE</scope>
    <source>
        <strain evidence="2">Skiv_18-Q3-R9-52_MAXAC.067</strain>
    </source>
</reference>
<gene>
    <name evidence="2" type="ORF">IPP58_16015</name>
</gene>
<feature type="domain" description="Glycosyl transferase family 1" evidence="1">
    <location>
        <begin position="2"/>
        <end position="152"/>
    </location>
</feature>
<comment type="caution">
    <text evidence="2">The sequence shown here is derived from an EMBL/GenBank/DDBJ whole genome shotgun (WGS) entry which is preliminary data.</text>
</comment>
<sequence length="177" mass="19276">MVFVSRIDPKKNLHFALEALRGVQAPVDFEIVGPIGDGAYWAACQQSMATLPGHIRVRHLGPVPHGEILQVFAAHDVFFFPTQAENNGYVILESLLAGCPVLLSDRAPWRGLKELGVGRELPLEDPAAFTAALEELAALGPEEHAALRERAQAYGRERLLASEDVAATRAMFREALA</sequence>
<dbReference type="Proteomes" id="UP000886657">
    <property type="component" value="Unassembled WGS sequence"/>
</dbReference>
<dbReference type="InterPro" id="IPR050194">
    <property type="entry name" value="Glycosyltransferase_grp1"/>
</dbReference>
<organism evidence="2 3">
    <name type="scientific">Candidatus Geothrix skivensis</name>
    <dbReference type="NCBI Taxonomy" id="2954439"/>
    <lineage>
        <taxon>Bacteria</taxon>
        <taxon>Pseudomonadati</taxon>
        <taxon>Acidobacteriota</taxon>
        <taxon>Holophagae</taxon>
        <taxon>Holophagales</taxon>
        <taxon>Holophagaceae</taxon>
        <taxon>Geothrix</taxon>
    </lineage>
</organism>
<name>A0A9D7SKG9_9BACT</name>
<dbReference type="GO" id="GO:0016757">
    <property type="term" value="F:glycosyltransferase activity"/>
    <property type="evidence" value="ECO:0007669"/>
    <property type="project" value="InterPro"/>
</dbReference>
<dbReference type="AlphaFoldDB" id="A0A9D7SKG9"/>
<dbReference type="EMBL" id="JADKIO010000012">
    <property type="protein sequence ID" value="MBK9797953.1"/>
    <property type="molecule type" value="Genomic_DNA"/>
</dbReference>
<evidence type="ECO:0000259" key="1">
    <source>
        <dbReference type="Pfam" id="PF00534"/>
    </source>
</evidence>
<dbReference type="SUPFAM" id="SSF53756">
    <property type="entry name" value="UDP-Glycosyltransferase/glycogen phosphorylase"/>
    <property type="match status" value="1"/>
</dbReference>
<dbReference type="CDD" id="cd03801">
    <property type="entry name" value="GT4_PimA-like"/>
    <property type="match status" value="1"/>
</dbReference>
<accession>A0A9D7SKG9</accession>
<dbReference type="PANTHER" id="PTHR45947:SF3">
    <property type="entry name" value="SULFOQUINOVOSYL TRANSFERASE SQD2"/>
    <property type="match status" value="1"/>
</dbReference>
<proteinExistence type="predicted"/>
<dbReference type="Gene3D" id="3.40.50.2000">
    <property type="entry name" value="Glycogen Phosphorylase B"/>
    <property type="match status" value="1"/>
</dbReference>
<evidence type="ECO:0000313" key="2">
    <source>
        <dbReference type="EMBL" id="MBK9797953.1"/>
    </source>
</evidence>
<dbReference type="InterPro" id="IPR001296">
    <property type="entry name" value="Glyco_trans_1"/>
</dbReference>
<dbReference type="Pfam" id="PF00534">
    <property type="entry name" value="Glycos_transf_1"/>
    <property type="match status" value="1"/>
</dbReference>
<protein>
    <submittedName>
        <fullName evidence="2">Glycosyltransferase family 4 protein</fullName>
    </submittedName>
</protein>
<evidence type="ECO:0000313" key="3">
    <source>
        <dbReference type="Proteomes" id="UP000886657"/>
    </source>
</evidence>
<dbReference type="PANTHER" id="PTHR45947">
    <property type="entry name" value="SULFOQUINOVOSYL TRANSFERASE SQD2"/>
    <property type="match status" value="1"/>
</dbReference>